<dbReference type="AlphaFoldDB" id="A0AA41YTE7"/>
<accession>A0AA41YTE7</accession>
<evidence type="ECO:0000313" key="1">
    <source>
        <dbReference type="EMBL" id="MCW6507824.1"/>
    </source>
</evidence>
<sequence length="218" mass="23925">MIHVRSFDASAVTHLTIAGWTGRNQEALEKHIRELEDLGVRRPASTPIFYRVAAQLLTTDDAIEVLGEASSGEAEPVLVALDGELWVGVGSDHTDRKAETLGVTLSKQLCAKPVSAQLWRYADVSDRWDDLELRSYAVIDGQRSLYQEGTLRSMRPPMELMHLSGRQSMPDGAAMFCGTLAVHGGIRPAERFDVELKDPKTGQTLTAAYAIHSLPDRG</sequence>
<dbReference type="EMBL" id="JAMOIM010000003">
    <property type="protein sequence ID" value="MCW6507824.1"/>
    <property type="molecule type" value="Genomic_DNA"/>
</dbReference>
<dbReference type="InterPro" id="IPR021269">
    <property type="entry name" value="DUF2848"/>
</dbReference>
<protein>
    <submittedName>
        <fullName evidence="1">DUF2848 domain-containing protein</fullName>
    </submittedName>
</protein>
<dbReference type="Pfam" id="PF11010">
    <property type="entry name" value="DUF2848"/>
    <property type="match status" value="1"/>
</dbReference>
<reference evidence="1" key="1">
    <citation type="submission" date="2022-05" db="EMBL/GenBank/DDBJ databases">
        <authorList>
            <person name="Pankratov T."/>
        </authorList>
    </citation>
    <scope>NUCLEOTIDE SEQUENCE</scope>
    <source>
        <strain evidence="1">BP6-180914</strain>
    </source>
</reference>
<organism evidence="1 2">
    <name type="scientific">Lichenifustis flavocetrariae</name>
    <dbReference type="NCBI Taxonomy" id="2949735"/>
    <lineage>
        <taxon>Bacteria</taxon>
        <taxon>Pseudomonadati</taxon>
        <taxon>Pseudomonadota</taxon>
        <taxon>Alphaproteobacteria</taxon>
        <taxon>Hyphomicrobiales</taxon>
        <taxon>Lichenihabitantaceae</taxon>
        <taxon>Lichenifustis</taxon>
    </lineage>
</organism>
<comment type="caution">
    <text evidence="1">The sequence shown here is derived from an EMBL/GenBank/DDBJ whole genome shotgun (WGS) entry which is preliminary data.</text>
</comment>
<dbReference type="RefSeq" id="WP_282584180.1">
    <property type="nucleotide sequence ID" value="NZ_JAMOIM010000003.1"/>
</dbReference>
<dbReference type="SUPFAM" id="SSF56529">
    <property type="entry name" value="FAH"/>
    <property type="match status" value="1"/>
</dbReference>
<evidence type="ECO:0000313" key="2">
    <source>
        <dbReference type="Proteomes" id="UP001165667"/>
    </source>
</evidence>
<gene>
    <name evidence="1" type="ORF">M8523_07300</name>
</gene>
<name>A0AA41YTE7_9HYPH</name>
<dbReference type="InterPro" id="IPR036663">
    <property type="entry name" value="Fumarylacetoacetase_C_sf"/>
</dbReference>
<keyword evidence="2" id="KW-1185">Reference proteome</keyword>
<dbReference type="Proteomes" id="UP001165667">
    <property type="component" value="Unassembled WGS sequence"/>
</dbReference>
<proteinExistence type="predicted"/>
<dbReference type="GO" id="GO:0003824">
    <property type="term" value="F:catalytic activity"/>
    <property type="evidence" value="ECO:0007669"/>
    <property type="project" value="InterPro"/>
</dbReference>